<comment type="caution">
    <text evidence="1">The sequence shown here is derived from an EMBL/GenBank/DDBJ whole genome shotgun (WGS) entry which is preliminary data.</text>
</comment>
<keyword evidence="2" id="KW-1185">Reference proteome</keyword>
<proteinExistence type="predicted"/>
<dbReference type="EMBL" id="AKHW03000416">
    <property type="protein sequence ID" value="KYO47689.1"/>
    <property type="molecule type" value="Genomic_DNA"/>
</dbReference>
<protein>
    <submittedName>
        <fullName evidence="1">Uncharacterized protein</fullName>
    </submittedName>
</protein>
<evidence type="ECO:0000313" key="1">
    <source>
        <dbReference type="EMBL" id="KYO47689.1"/>
    </source>
</evidence>
<organism evidence="1 2">
    <name type="scientific">Alligator mississippiensis</name>
    <name type="common">American alligator</name>
    <dbReference type="NCBI Taxonomy" id="8496"/>
    <lineage>
        <taxon>Eukaryota</taxon>
        <taxon>Metazoa</taxon>
        <taxon>Chordata</taxon>
        <taxon>Craniata</taxon>
        <taxon>Vertebrata</taxon>
        <taxon>Euteleostomi</taxon>
        <taxon>Archelosauria</taxon>
        <taxon>Archosauria</taxon>
        <taxon>Crocodylia</taxon>
        <taxon>Alligatoridae</taxon>
        <taxon>Alligatorinae</taxon>
        <taxon>Alligator</taxon>
    </lineage>
</organism>
<dbReference type="AlphaFoldDB" id="A0A151PFB9"/>
<evidence type="ECO:0000313" key="2">
    <source>
        <dbReference type="Proteomes" id="UP000050525"/>
    </source>
</evidence>
<accession>A0A151PFB9</accession>
<name>A0A151PFB9_ALLMI</name>
<dbReference type="Proteomes" id="UP000050525">
    <property type="component" value="Unassembled WGS sequence"/>
</dbReference>
<reference evidence="1 2" key="1">
    <citation type="journal article" date="2012" name="Genome Biol.">
        <title>Sequencing three crocodilian genomes to illuminate the evolution of archosaurs and amniotes.</title>
        <authorList>
            <person name="St John J.A."/>
            <person name="Braun E.L."/>
            <person name="Isberg S.R."/>
            <person name="Miles L.G."/>
            <person name="Chong A.Y."/>
            <person name="Gongora J."/>
            <person name="Dalzell P."/>
            <person name="Moran C."/>
            <person name="Bed'hom B."/>
            <person name="Abzhanov A."/>
            <person name="Burgess S.C."/>
            <person name="Cooksey A.M."/>
            <person name="Castoe T.A."/>
            <person name="Crawford N.G."/>
            <person name="Densmore L.D."/>
            <person name="Drew J.C."/>
            <person name="Edwards S.V."/>
            <person name="Faircloth B.C."/>
            <person name="Fujita M.K."/>
            <person name="Greenwold M.J."/>
            <person name="Hoffmann F.G."/>
            <person name="Howard J.M."/>
            <person name="Iguchi T."/>
            <person name="Janes D.E."/>
            <person name="Khan S.Y."/>
            <person name="Kohno S."/>
            <person name="de Koning A.J."/>
            <person name="Lance S.L."/>
            <person name="McCarthy F.M."/>
            <person name="McCormack J.E."/>
            <person name="Merchant M.E."/>
            <person name="Peterson D.G."/>
            <person name="Pollock D.D."/>
            <person name="Pourmand N."/>
            <person name="Raney B.J."/>
            <person name="Roessler K.A."/>
            <person name="Sanford J.R."/>
            <person name="Sawyer R.H."/>
            <person name="Schmidt C.J."/>
            <person name="Triplett E.W."/>
            <person name="Tuberville T.D."/>
            <person name="Venegas-Anaya M."/>
            <person name="Howard J.T."/>
            <person name="Jarvis E.D."/>
            <person name="Guillette L.J.Jr."/>
            <person name="Glenn T.C."/>
            <person name="Green R.E."/>
            <person name="Ray D.A."/>
        </authorList>
    </citation>
    <scope>NUCLEOTIDE SEQUENCE [LARGE SCALE GENOMIC DNA]</scope>
    <source>
        <strain evidence="1">KSC_2009_1</strain>
    </source>
</reference>
<gene>
    <name evidence="1" type="ORF">Y1Q_0019776</name>
</gene>
<sequence length="79" mass="8721">MIPCLHAPAQSVQATDHGSAIALEQAARIAPGFEGPAILLMNLNTWAWLQRAKKKGSTYNASMQRNKSWVDGFHEFIIN</sequence>